<dbReference type="KEGG" id="mpro:BJP34_14680"/>
<sequence length="73" mass="8440">MTYLLTEAFQKAQNLPEEIQDELAHQLIEDIENELKWQKTLSQSQASFLDELARKALNESKIGETKVMGFDEL</sequence>
<organism evidence="1 2">
    <name type="scientific">Moorena producens PAL-8-15-08-1</name>
    <dbReference type="NCBI Taxonomy" id="1458985"/>
    <lineage>
        <taxon>Bacteria</taxon>
        <taxon>Bacillati</taxon>
        <taxon>Cyanobacteriota</taxon>
        <taxon>Cyanophyceae</taxon>
        <taxon>Coleofasciculales</taxon>
        <taxon>Coleofasciculaceae</taxon>
        <taxon>Moorena</taxon>
    </lineage>
</organism>
<evidence type="ECO:0000313" key="1">
    <source>
        <dbReference type="EMBL" id="AOX00528.1"/>
    </source>
</evidence>
<reference evidence="2" key="1">
    <citation type="submission" date="2016-10" db="EMBL/GenBank/DDBJ databases">
        <title>Comparative genomics uncovers the prolific and rare metabolic potential of the cyanobacterial genus Moorea.</title>
        <authorList>
            <person name="Leao T."/>
            <person name="Castelao G."/>
            <person name="Korobeynikov A."/>
            <person name="Monroe E.A."/>
            <person name="Podell S."/>
            <person name="Glukhov E."/>
            <person name="Allen E."/>
            <person name="Gerwick W.H."/>
            <person name="Gerwick L."/>
        </authorList>
    </citation>
    <scope>NUCLEOTIDE SEQUENCE [LARGE SCALE GENOMIC DNA]</scope>
    <source>
        <strain evidence="2">PAL-8-15-08-1</strain>
    </source>
</reference>
<dbReference type="OrthoDB" id="465088at2"/>
<name>A0A1D8TSC2_9CYAN</name>
<proteinExistence type="predicted"/>
<gene>
    <name evidence="1" type="ORF">BJP34_14680</name>
</gene>
<dbReference type="EMBL" id="CP017599">
    <property type="protein sequence ID" value="AOX00528.1"/>
    <property type="molecule type" value="Genomic_DNA"/>
</dbReference>
<protein>
    <recommendedName>
        <fullName evidence="3">DUF2281 domain-containing protein</fullName>
    </recommendedName>
</protein>
<evidence type="ECO:0000313" key="2">
    <source>
        <dbReference type="Proteomes" id="UP000177870"/>
    </source>
</evidence>
<dbReference type="RefSeq" id="WP_070392985.1">
    <property type="nucleotide sequence ID" value="NZ_CP017599.1"/>
</dbReference>
<accession>A0A1D8TSC2</accession>
<dbReference type="AlphaFoldDB" id="A0A1D8TSC2"/>
<evidence type="ECO:0008006" key="3">
    <source>
        <dbReference type="Google" id="ProtNLM"/>
    </source>
</evidence>
<dbReference type="Proteomes" id="UP000177870">
    <property type="component" value="Chromosome"/>
</dbReference>